<accession>A0AAF0WV72</accession>
<keyword evidence="3" id="KW-1185">Reference proteome</keyword>
<evidence type="ECO:0000313" key="3">
    <source>
        <dbReference type="Proteomes" id="UP000077755"/>
    </source>
</evidence>
<name>A0AAF0WV72_DAUCS</name>
<reference evidence="2" key="1">
    <citation type="journal article" date="2016" name="Nat. Genet.">
        <title>A high-quality carrot genome assembly provides new insights into carotenoid accumulation and asterid genome evolution.</title>
        <authorList>
            <person name="Iorizzo M."/>
            <person name="Ellison S."/>
            <person name="Senalik D."/>
            <person name="Zeng P."/>
            <person name="Satapoomin P."/>
            <person name="Huang J."/>
            <person name="Bowman M."/>
            <person name="Iovene M."/>
            <person name="Sanseverino W."/>
            <person name="Cavagnaro P."/>
            <person name="Yildiz M."/>
            <person name="Macko-Podgorni A."/>
            <person name="Moranska E."/>
            <person name="Grzebelus E."/>
            <person name="Grzebelus D."/>
            <person name="Ashrafi H."/>
            <person name="Zheng Z."/>
            <person name="Cheng S."/>
            <person name="Spooner D."/>
            <person name="Van Deynze A."/>
            <person name="Simon P."/>
        </authorList>
    </citation>
    <scope>NUCLEOTIDE SEQUENCE</scope>
    <source>
        <tissue evidence="2">Leaf</tissue>
    </source>
</reference>
<sequence length="354" mass="37941">MSDYRSARDRSPTPFPREVVDSSSDTDPTEEYMESEDSSIQVLPPPPRSPPVVIDLTAPSPLRAETVDPVDTTLGIEEPVTSVYAALPDLTQVPTLSAPLTTSVPVLTTESQDDHVMAELDRHFHPTLPEITAMITGVPDATLPAYETLTPAEIGATIERVPPPIPTTTDQIPPIHVTAELELHVPLTIISPMLGSSGPEAPVCDTAPPTPTIPVSAVTTGLGGLFAPFPVTATGQMEDTIATVPAFLFEELRLSYDELYARYHEVFITRDALLRMIATSRPAAPVVEDGLVRRSEVIDVMHQTATSVITGLQSAIAELPSSSAGAVDQGAVAALVELTRCEFLSRVDEMFRPH</sequence>
<dbReference type="AlphaFoldDB" id="A0AAF0WV72"/>
<evidence type="ECO:0000256" key="1">
    <source>
        <dbReference type="SAM" id="MobiDB-lite"/>
    </source>
</evidence>
<feature type="compositionally biased region" description="Acidic residues" evidence="1">
    <location>
        <begin position="27"/>
        <end position="37"/>
    </location>
</feature>
<reference evidence="2" key="2">
    <citation type="submission" date="2022-03" db="EMBL/GenBank/DDBJ databases">
        <title>Draft title - Genomic analysis of global carrot germplasm unveils the trajectory of domestication and the origin of high carotenoid orange carrot.</title>
        <authorList>
            <person name="Iorizzo M."/>
            <person name="Ellison S."/>
            <person name="Senalik D."/>
            <person name="Macko-Podgorni A."/>
            <person name="Grzebelus D."/>
            <person name="Bostan H."/>
            <person name="Rolling W."/>
            <person name="Curaba J."/>
            <person name="Simon P."/>
        </authorList>
    </citation>
    <scope>NUCLEOTIDE SEQUENCE</scope>
    <source>
        <tissue evidence="2">Leaf</tissue>
    </source>
</reference>
<protein>
    <submittedName>
        <fullName evidence="2">Uncharacterized protein</fullName>
    </submittedName>
</protein>
<feature type="compositionally biased region" description="Basic and acidic residues" evidence="1">
    <location>
        <begin position="1"/>
        <end position="11"/>
    </location>
</feature>
<feature type="region of interest" description="Disordered" evidence="1">
    <location>
        <begin position="1"/>
        <end position="50"/>
    </location>
</feature>
<dbReference type="Proteomes" id="UP000077755">
    <property type="component" value="Chromosome 4"/>
</dbReference>
<dbReference type="EMBL" id="CP093346">
    <property type="protein sequence ID" value="WOG95243.1"/>
    <property type="molecule type" value="Genomic_DNA"/>
</dbReference>
<proteinExistence type="predicted"/>
<gene>
    <name evidence="2" type="ORF">DCAR_0414552</name>
</gene>
<organism evidence="2 3">
    <name type="scientific">Daucus carota subsp. sativus</name>
    <name type="common">Carrot</name>
    <dbReference type="NCBI Taxonomy" id="79200"/>
    <lineage>
        <taxon>Eukaryota</taxon>
        <taxon>Viridiplantae</taxon>
        <taxon>Streptophyta</taxon>
        <taxon>Embryophyta</taxon>
        <taxon>Tracheophyta</taxon>
        <taxon>Spermatophyta</taxon>
        <taxon>Magnoliopsida</taxon>
        <taxon>eudicotyledons</taxon>
        <taxon>Gunneridae</taxon>
        <taxon>Pentapetalae</taxon>
        <taxon>asterids</taxon>
        <taxon>campanulids</taxon>
        <taxon>Apiales</taxon>
        <taxon>Apiaceae</taxon>
        <taxon>Apioideae</taxon>
        <taxon>Scandiceae</taxon>
        <taxon>Daucinae</taxon>
        <taxon>Daucus</taxon>
        <taxon>Daucus sect. Daucus</taxon>
    </lineage>
</organism>
<evidence type="ECO:0000313" key="2">
    <source>
        <dbReference type="EMBL" id="WOG95243.1"/>
    </source>
</evidence>